<feature type="transmembrane region" description="Helical" evidence="2">
    <location>
        <begin position="70"/>
        <end position="90"/>
    </location>
</feature>
<evidence type="ECO:0000256" key="2">
    <source>
        <dbReference type="SAM" id="Phobius"/>
    </source>
</evidence>
<dbReference type="Pfam" id="PF11804">
    <property type="entry name" value="DUF3325"/>
    <property type="match status" value="1"/>
</dbReference>
<evidence type="ECO:0000313" key="3">
    <source>
        <dbReference type="EMBL" id="QDI05801.1"/>
    </source>
</evidence>
<name>A0A514EIQ2_9XANT</name>
<dbReference type="Proteomes" id="UP000319349">
    <property type="component" value="Chromosome"/>
</dbReference>
<evidence type="ECO:0000256" key="1">
    <source>
        <dbReference type="SAM" id="MobiDB-lite"/>
    </source>
</evidence>
<keyword evidence="2" id="KW-0812">Transmembrane</keyword>
<sequence>MSTACLLAAALLVSVAGMGWLALSMQAHAQQVLGGVLSLRAARVLRWMGASGLVVALGLCLTVDHASMAALVWVMALTGASLLVALTLAWRPHLLRVLVPWTPPLPGHAGEARAQRRSHPPQDR</sequence>
<feature type="region of interest" description="Disordered" evidence="1">
    <location>
        <begin position="104"/>
        <end position="124"/>
    </location>
</feature>
<accession>A0A514EIQ2</accession>
<dbReference type="EMBL" id="CP038228">
    <property type="protein sequence ID" value="QDI05801.1"/>
    <property type="molecule type" value="Genomic_DNA"/>
</dbReference>
<keyword evidence="2" id="KW-1133">Transmembrane helix</keyword>
<dbReference type="InterPro" id="IPR021762">
    <property type="entry name" value="DUF3325"/>
</dbReference>
<organism evidence="3 4">
    <name type="scientific">Xanthomonas cerealis pv. cerealis</name>
    <dbReference type="NCBI Taxonomy" id="152263"/>
    <lineage>
        <taxon>Bacteria</taxon>
        <taxon>Pseudomonadati</taxon>
        <taxon>Pseudomonadota</taxon>
        <taxon>Gammaproteobacteria</taxon>
        <taxon>Lysobacterales</taxon>
        <taxon>Lysobacteraceae</taxon>
        <taxon>Xanthomonas</taxon>
        <taxon>Xanthomonas translucens group</taxon>
        <taxon>Xanthomonas cerealis</taxon>
    </lineage>
</organism>
<protein>
    <submittedName>
        <fullName evidence="3">DUF3325 domain-containing protein</fullName>
    </submittedName>
</protein>
<dbReference type="AlphaFoldDB" id="A0A514EIQ2"/>
<evidence type="ECO:0000313" key="4">
    <source>
        <dbReference type="Proteomes" id="UP000319349"/>
    </source>
</evidence>
<reference evidence="3 4" key="1">
    <citation type="submission" date="2019-03" db="EMBL/GenBank/DDBJ databases">
        <title>Tal1 in Xanthomonas translucens pv. cerealis Contributes to Virulence in Bacterial Leaf Streak of Wheat.</title>
        <authorList>
            <person name="Shah S.M.A."/>
            <person name="Haq F."/>
            <person name="Ma W."/>
            <person name="Xu X."/>
            <person name="Wang S."/>
            <person name="Xu Z."/>
            <person name="Zou L."/>
            <person name="Zhu B."/>
            <person name="Chen G."/>
        </authorList>
    </citation>
    <scope>NUCLEOTIDE SEQUENCE [LARGE SCALE GENOMIC DNA]</scope>
    <source>
        <strain evidence="3 4">01</strain>
    </source>
</reference>
<feature type="transmembrane region" description="Helical" evidence="2">
    <location>
        <begin position="44"/>
        <end position="63"/>
    </location>
</feature>
<feature type="compositionally biased region" description="Basic and acidic residues" evidence="1">
    <location>
        <begin position="110"/>
        <end position="124"/>
    </location>
</feature>
<keyword evidence="2" id="KW-0472">Membrane</keyword>
<gene>
    <name evidence="3" type="ORF">E4A48_06390</name>
</gene>
<keyword evidence="4" id="KW-1185">Reference proteome</keyword>
<proteinExistence type="predicted"/>